<evidence type="ECO:0008006" key="4">
    <source>
        <dbReference type="Google" id="ProtNLM"/>
    </source>
</evidence>
<name>A0ABW5QBU7_9BACI</name>
<accession>A0ABW5QBU7</accession>
<gene>
    <name evidence="2" type="ORF">ACFSW4_10015</name>
</gene>
<evidence type="ECO:0000313" key="3">
    <source>
        <dbReference type="Proteomes" id="UP001597452"/>
    </source>
</evidence>
<keyword evidence="1" id="KW-0472">Membrane</keyword>
<dbReference type="EMBL" id="JBHUMZ010000022">
    <property type="protein sequence ID" value="MFD2639200.1"/>
    <property type="molecule type" value="Genomic_DNA"/>
</dbReference>
<dbReference type="RefSeq" id="WP_377329025.1">
    <property type="nucleotide sequence ID" value="NZ_JBHUMZ010000022.1"/>
</dbReference>
<feature type="transmembrane region" description="Helical" evidence="1">
    <location>
        <begin position="63"/>
        <end position="82"/>
    </location>
</feature>
<keyword evidence="1" id="KW-1133">Transmembrane helix</keyword>
<evidence type="ECO:0000313" key="2">
    <source>
        <dbReference type="EMBL" id="MFD2639200.1"/>
    </source>
</evidence>
<evidence type="ECO:0000256" key="1">
    <source>
        <dbReference type="SAM" id="Phobius"/>
    </source>
</evidence>
<feature type="transmembrane region" description="Helical" evidence="1">
    <location>
        <begin position="6"/>
        <end position="24"/>
    </location>
</feature>
<organism evidence="2 3">
    <name type="scientific">Piscibacillus salipiscarius</name>
    <dbReference type="NCBI Taxonomy" id="299480"/>
    <lineage>
        <taxon>Bacteria</taxon>
        <taxon>Bacillati</taxon>
        <taxon>Bacillota</taxon>
        <taxon>Bacilli</taxon>
        <taxon>Bacillales</taxon>
        <taxon>Bacillaceae</taxon>
        <taxon>Piscibacillus</taxon>
    </lineage>
</organism>
<comment type="caution">
    <text evidence="2">The sequence shown here is derived from an EMBL/GenBank/DDBJ whole genome shotgun (WGS) entry which is preliminary data.</text>
</comment>
<sequence length="83" mass="9320">MSTAVYLIIGVLFVVTLIGTFLIGKNETNKVKKYEQEGHSPKDELKRSWEYETSSLQKNIPSLLIIYGVVVIASIIALAIYIF</sequence>
<proteinExistence type="predicted"/>
<protein>
    <recommendedName>
        <fullName evidence="4">DUF3899 domain-containing protein</fullName>
    </recommendedName>
</protein>
<dbReference type="Proteomes" id="UP001597452">
    <property type="component" value="Unassembled WGS sequence"/>
</dbReference>
<keyword evidence="1" id="KW-0812">Transmembrane</keyword>
<keyword evidence="3" id="KW-1185">Reference proteome</keyword>
<reference evidence="3" key="1">
    <citation type="journal article" date="2019" name="Int. J. Syst. Evol. Microbiol.">
        <title>The Global Catalogue of Microorganisms (GCM) 10K type strain sequencing project: providing services to taxonomists for standard genome sequencing and annotation.</title>
        <authorList>
            <consortium name="The Broad Institute Genomics Platform"/>
            <consortium name="The Broad Institute Genome Sequencing Center for Infectious Disease"/>
            <person name="Wu L."/>
            <person name="Ma J."/>
        </authorList>
    </citation>
    <scope>NUCLEOTIDE SEQUENCE [LARGE SCALE GENOMIC DNA]</scope>
    <source>
        <strain evidence="3">TISTR 1571</strain>
    </source>
</reference>